<dbReference type="InterPro" id="IPR000515">
    <property type="entry name" value="MetI-like"/>
</dbReference>
<comment type="similarity">
    <text evidence="2">Belongs to the binding-protein-dependent transport system permease family. CysTW subfamily.</text>
</comment>
<evidence type="ECO:0000256" key="7">
    <source>
        <dbReference type="ARBA" id="ARBA00023136"/>
    </source>
</evidence>
<keyword evidence="11" id="KW-1185">Reference proteome</keyword>
<evidence type="ECO:0000256" key="3">
    <source>
        <dbReference type="ARBA" id="ARBA00022448"/>
    </source>
</evidence>
<evidence type="ECO:0000256" key="6">
    <source>
        <dbReference type="ARBA" id="ARBA00022989"/>
    </source>
</evidence>
<dbReference type="SUPFAM" id="SSF161098">
    <property type="entry name" value="MetI-like"/>
    <property type="match status" value="1"/>
</dbReference>
<feature type="domain" description="ABC transmembrane type-1" evidence="9">
    <location>
        <begin position="71"/>
        <end position="277"/>
    </location>
</feature>
<comment type="subcellular location">
    <subcellularLocation>
        <location evidence="1 8">Cell membrane</location>
        <topology evidence="1 8">Multi-pass membrane protein</topology>
    </subcellularLocation>
</comment>
<accession>A0ABS5BXA0</accession>
<sequence>MTTRPTHSATPWLLAAPTIVLLIALFAGPVLILIRTSFYQSAGGADFYRPGTWSLSAYSELLGERFGRGIVAFTVVLGVTVAALSVAIGYPLALFIHSLPKRAKALALGAVILPKLTNVFVVLYGVNLLLGSTGPVNRVLLALGLTSEPLLLTHNLFGVLVAETYLIMPYAVLVLVPALDRIDPSLIAAARGLGAGPWTAFRRVTLPLSLPGVAVAGQLCLIWALGAFVGPLLLGGPEQTTLAVKVQKDGMGYGDWPRAATTAVLSLVTVAVCVALYSWPARALRRLGGASA</sequence>
<dbReference type="CDD" id="cd06261">
    <property type="entry name" value="TM_PBP2"/>
    <property type="match status" value="1"/>
</dbReference>
<keyword evidence="3 8" id="KW-0813">Transport</keyword>
<dbReference type="PROSITE" id="PS50928">
    <property type="entry name" value="ABC_TM1"/>
    <property type="match status" value="1"/>
</dbReference>
<protein>
    <submittedName>
        <fullName evidence="10">ABC transporter permease</fullName>
    </submittedName>
</protein>
<dbReference type="InterPro" id="IPR035906">
    <property type="entry name" value="MetI-like_sf"/>
</dbReference>
<name>A0ABS5BXA0_9BACT</name>
<dbReference type="PANTHER" id="PTHR42929:SF5">
    <property type="entry name" value="ABC TRANSPORTER PERMEASE PROTEIN"/>
    <property type="match status" value="1"/>
</dbReference>
<dbReference type="RefSeq" id="WP_210658138.1">
    <property type="nucleotide sequence ID" value="NZ_JAGKQQ010000001.1"/>
</dbReference>
<keyword evidence="4" id="KW-1003">Cell membrane</keyword>
<dbReference type="Gene3D" id="1.10.3720.10">
    <property type="entry name" value="MetI-like"/>
    <property type="match status" value="1"/>
</dbReference>
<evidence type="ECO:0000256" key="5">
    <source>
        <dbReference type="ARBA" id="ARBA00022692"/>
    </source>
</evidence>
<evidence type="ECO:0000313" key="11">
    <source>
        <dbReference type="Proteomes" id="UP000676565"/>
    </source>
</evidence>
<dbReference type="Pfam" id="PF00528">
    <property type="entry name" value="BPD_transp_1"/>
    <property type="match status" value="1"/>
</dbReference>
<proteinExistence type="inferred from homology"/>
<feature type="transmembrane region" description="Helical" evidence="8">
    <location>
        <begin position="70"/>
        <end position="93"/>
    </location>
</feature>
<evidence type="ECO:0000259" key="9">
    <source>
        <dbReference type="PROSITE" id="PS50928"/>
    </source>
</evidence>
<dbReference type="EMBL" id="JAGKQQ010000001">
    <property type="protein sequence ID" value="MBP3958290.1"/>
    <property type="molecule type" value="Genomic_DNA"/>
</dbReference>
<evidence type="ECO:0000256" key="1">
    <source>
        <dbReference type="ARBA" id="ARBA00004651"/>
    </source>
</evidence>
<evidence type="ECO:0000256" key="8">
    <source>
        <dbReference type="RuleBase" id="RU363032"/>
    </source>
</evidence>
<comment type="caution">
    <text evidence="10">The sequence shown here is derived from an EMBL/GenBank/DDBJ whole genome shotgun (WGS) entry which is preliminary data.</text>
</comment>
<evidence type="ECO:0000256" key="2">
    <source>
        <dbReference type="ARBA" id="ARBA00007069"/>
    </source>
</evidence>
<keyword evidence="5 8" id="KW-0812">Transmembrane</keyword>
<dbReference type="PANTHER" id="PTHR42929">
    <property type="entry name" value="INNER MEMBRANE ABC TRANSPORTER PERMEASE PROTEIN YDCU-RELATED-RELATED"/>
    <property type="match status" value="1"/>
</dbReference>
<gene>
    <name evidence="10" type="ORF">J8F10_23835</name>
</gene>
<keyword evidence="7 8" id="KW-0472">Membrane</keyword>
<feature type="transmembrane region" description="Helical" evidence="8">
    <location>
        <begin position="212"/>
        <end position="236"/>
    </location>
</feature>
<keyword evidence="6 8" id="KW-1133">Transmembrane helix</keyword>
<feature type="transmembrane region" description="Helical" evidence="8">
    <location>
        <begin position="256"/>
        <end position="277"/>
    </location>
</feature>
<feature type="transmembrane region" description="Helical" evidence="8">
    <location>
        <begin position="12"/>
        <end position="34"/>
    </location>
</feature>
<organism evidence="10 11">
    <name type="scientific">Gemmata palustris</name>
    <dbReference type="NCBI Taxonomy" id="2822762"/>
    <lineage>
        <taxon>Bacteria</taxon>
        <taxon>Pseudomonadati</taxon>
        <taxon>Planctomycetota</taxon>
        <taxon>Planctomycetia</taxon>
        <taxon>Gemmatales</taxon>
        <taxon>Gemmataceae</taxon>
        <taxon>Gemmata</taxon>
    </lineage>
</organism>
<evidence type="ECO:0000256" key="4">
    <source>
        <dbReference type="ARBA" id="ARBA00022475"/>
    </source>
</evidence>
<dbReference type="Proteomes" id="UP000676565">
    <property type="component" value="Unassembled WGS sequence"/>
</dbReference>
<reference evidence="10 11" key="1">
    <citation type="submission" date="2021-04" db="EMBL/GenBank/DDBJ databases">
        <authorList>
            <person name="Ivanova A."/>
        </authorList>
    </citation>
    <scope>NUCLEOTIDE SEQUENCE [LARGE SCALE GENOMIC DNA]</scope>
    <source>
        <strain evidence="10 11">G18</strain>
    </source>
</reference>
<feature type="transmembrane region" description="Helical" evidence="8">
    <location>
        <begin position="105"/>
        <end position="130"/>
    </location>
</feature>
<evidence type="ECO:0000313" key="10">
    <source>
        <dbReference type="EMBL" id="MBP3958290.1"/>
    </source>
</evidence>
<feature type="transmembrane region" description="Helical" evidence="8">
    <location>
        <begin position="150"/>
        <end position="176"/>
    </location>
</feature>